<accession>A0ABR3EQU5</accession>
<gene>
    <name evidence="1" type="ORF">V5O48_016755</name>
</gene>
<evidence type="ECO:0000313" key="2">
    <source>
        <dbReference type="Proteomes" id="UP001465976"/>
    </source>
</evidence>
<sequence>MSIRSQASRPHRWEAGAALKVASTVVTIFADAVISLAEFVNISVSLVTINGGLLAAVVPFIKTSLGVAINLGITSCFHFLDIDFIKTANNHLRLSHRLYWCEYLIIIKTATTENKQIIISIFVDLRICIAKSKAVIANFSELWYMHLYLCLHIRSNSAVSILVGTLIQTTISVVTFDSGIIGLLVPIIKASPGVYVQLDITSHFDFLGLEFTQLGITVGVVVGGGGTVTGSLTTIIADLTTPITLLIEQLSNNQGHHHRLHSATVGCTIEEATAAIGGFLTLIFGALDAVLKVVRVASVKTVFSFSTVAVLFQACTSVVGGLETALGSLVFGTLK</sequence>
<dbReference type="Proteomes" id="UP001465976">
    <property type="component" value="Unassembled WGS sequence"/>
</dbReference>
<dbReference type="EMBL" id="JBAHYK010002343">
    <property type="protein sequence ID" value="KAL0565269.1"/>
    <property type="molecule type" value="Genomic_DNA"/>
</dbReference>
<evidence type="ECO:0000313" key="1">
    <source>
        <dbReference type="EMBL" id="KAL0565269.1"/>
    </source>
</evidence>
<name>A0ABR3EQU5_9AGAR</name>
<organism evidence="1 2">
    <name type="scientific">Marasmius crinis-equi</name>
    <dbReference type="NCBI Taxonomy" id="585013"/>
    <lineage>
        <taxon>Eukaryota</taxon>
        <taxon>Fungi</taxon>
        <taxon>Dikarya</taxon>
        <taxon>Basidiomycota</taxon>
        <taxon>Agaricomycotina</taxon>
        <taxon>Agaricomycetes</taxon>
        <taxon>Agaricomycetidae</taxon>
        <taxon>Agaricales</taxon>
        <taxon>Marasmiineae</taxon>
        <taxon>Marasmiaceae</taxon>
        <taxon>Marasmius</taxon>
    </lineage>
</organism>
<protein>
    <submittedName>
        <fullName evidence="1">Uncharacterized protein</fullName>
    </submittedName>
</protein>
<reference evidence="1 2" key="1">
    <citation type="submission" date="2024-02" db="EMBL/GenBank/DDBJ databases">
        <title>A draft genome for the cacao thread blight pathogen Marasmius crinis-equi.</title>
        <authorList>
            <person name="Cohen S.P."/>
            <person name="Baruah I.K."/>
            <person name="Amoako-Attah I."/>
            <person name="Bukari Y."/>
            <person name="Meinhardt L.W."/>
            <person name="Bailey B.A."/>
        </authorList>
    </citation>
    <scope>NUCLEOTIDE SEQUENCE [LARGE SCALE GENOMIC DNA]</scope>
    <source>
        <strain evidence="1 2">GH-76</strain>
    </source>
</reference>
<comment type="caution">
    <text evidence="1">The sequence shown here is derived from an EMBL/GenBank/DDBJ whole genome shotgun (WGS) entry which is preliminary data.</text>
</comment>
<proteinExistence type="predicted"/>
<keyword evidence="2" id="KW-1185">Reference proteome</keyword>